<sequence>MTWHPCSTLLQEKQHTIIYVRYADKQNVSIDAFMFLLDKRNKAIALKHEIVRTLSSKLTTK</sequence>
<dbReference type="AlphaFoldDB" id="A0A0A9TIH3"/>
<reference evidence="1" key="2">
    <citation type="journal article" date="2015" name="Data Brief">
        <title>Shoot transcriptome of the giant reed, Arundo donax.</title>
        <authorList>
            <person name="Barrero R.A."/>
            <person name="Guerrero F.D."/>
            <person name="Moolhuijzen P."/>
            <person name="Goolsby J.A."/>
            <person name="Tidwell J."/>
            <person name="Bellgard S.E."/>
            <person name="Bellgard M.I."/>
        </authorList>
    </citation>
    <scope>NUCLEOTIDE SEQUENCE</scope>
    <source>
        <tissue evidence="1">Shoot tissue taken approximately 20 cm above the soil surface</tissue>
    </source>
</reference>
<reference evidence="1" key="1">
    <citation type="submission" date="2014-09" db="EMBL/GenBank/DDBJ databases">
        <authorList>
            <person name="Magalhaes I.L.F."/>
            <person name="Oliveira U."/>
            <person name="Santos F.R."/>
            <person name="Vidigal T.H.D.A."/>
            <person name="Brescovit A.D."/>
            <person name="Santos A.J."/>
        </authorList>
    </citation>
    <scope>NUCLEOTIDE SEQUENCE</scope>
    <source>
        <tissue evidence="1">Shoot tissue taken approximately 20 cm above the soil surface</tissue>
    </source>
</reference>
<dbReference type="EMBL" id="GBRH01281303">
    <property type="protein sequence ID" value="JAD16592.1"/>
    <property type="molecule type" value="Transcribed_RNA"/>
</dbReference>
<proteinExistence type="predicted"/>
<evidence type="ECO:0000313" key="1">
    <source>
        <dbReference type="EMBL" id="JAD16592.1"/>
    </source>
</evidence>
<protein>
    <submittedName>
        <fullName evidence="1">Uncharacterized protein</fullName>
    </submittedName>
</protein>
<name>A0A0A9TIH3_ARUDO</name>
<organism evidence="1">
    <name type="scientific">Arundo donax</name>
    <name type="common">Giant reed</name>
    <name type="synonym">Donax arundinaceus</name>
    <dbReference type="NCBI Taxonomy" id="35708"/>
    <lineage>
        <taxon>Eukaryota</taxon>
        <taxon>Viridiplantae</taxon>
        <taxon>Streptophyta</taxon>
        <taxon>Embryophyta</taxon>
        <taxon>Tracheophyta</taxon>
        <taxon>Spermatophyta</taxon>
        <taxon>Magnoliopsida</taxon>
        <taxon>Liliopsida</taxon>
        <taxon>Poales</taxon>
        <taxon>Poaceae</taxon>
        <taxon>PACMAD clade</taxon>
        <taxon>Arundinoideae</taxon>
        <taxon>Arundineae</taxon>
        <taxon>Arundo</taxon>
    </lineage>
</organism>
<accession>A0A0A9TIH3</accession>